<dbReference type="InterPro" id="IPR050109">
    <property type="entry name" value="HTH-type_TetR-like_transc_reg"/>
</dbReference>
<organism evidence="6 7">
    <name type="scientific">Microbacterium jejuense</name>
    <dbReference type="NCBI Taxonomy" id="1263637"/>
    <lineage>
        <taxon>Bacteria</taxon>
        <taxon>Bacillati</taxon>
        <taxon>Actinomycetota</taxon>
        <taxon>Actinomycetes</taxon>
        <taxon>Micrococcales</taxon>
        <taxon>Microbacteriaceae</taxon>
        <taxon>Microbacterium</taxon>
    </lineage>
</organism>
<comment type="caution">
    <text evidence="6">The sequence shown here is derived from an EMBL/GenBank/DDBJ whole genome shotgun (WGS) entry which is preliminary data.</text>
</comment>
<dbReference type="Pfam" id="PF00440">
    <property type="entry name" value="TetR_N"/>
    <property type="match status" value="1"/>
</dbReference>
<dbReference type="InterPro" id="IPR001647">
    <property type="entry name" value="HTH_TetR"/>
</dbReference>
<keyword evidence="2 4" id="KW-0238">DNA-binding</keyword>
<keyword evidence="1" id="KW-0805">Transcription regulation</keyword>
<dbReference type="PANTHER" id="PTHR30055">
    <property type="entry name" value="HTH-TYPE TRANSCRIPTIONAL REGULATOR RUTR"/>
    <property type="match status" value="1"/>
</dbReference>
<protein>
    <submittedName>
        <fullName evidence="6">TetR/AcrR family transcriptional regulator</fullName>
    </submittedName>
</protein>
<dbReference type="PANTHER" id="PTHR30055:SF220">
    <property type="entry name" value="TETR-FAMILY REGULATORY PROTEIN"/>
    <property type="match status" value="1"/>
</dbReference>
<keyword evidence="3" id="KW-0804">Transcription</keyword>
<evidence type="ECO:0000259" key="5">
    <source>
        <dbReference type="PROSITE" id="PS50977"/>
    </source>
</evidence>
<evidence type="ECO:0000313" key="7">
    <source>
        <dbReference type="Proteomes" id="UP001196843"/>
    </source>
</evidence>
<evidence type="ECO:0000256" key="3">
    <source>
        <dbReference type="ARBA" id="ARBA00023163"/>
    </source>
</evidence>
<reference evidence="6 7" key="1">
    <citation type="journal article" date="2021" name="MBio">
        <title>Poor Competitiveness of Bradyrhizobium in Pigeon Pea Root Colonization in Indian Soils.</title>
        <authorList>
            <person name="Chalasani D."/>
            <person name="Basu A."/>
            <person name="Pullabhotla S.V.S.R.N."/>
            <person name="Jorrin B."/>
            <person name="Neal A.L."/>
            <person name="Poole P.S."/>
            <person name="Podile A.R."/>
            <person name="Tkacz A."/>
        </authorList>
    </citation>
    <scope>NUCLEOTIDE SEQUENCE [LARGE SCALE GENOMIC DNA]</scope>
    <source>
        <strain evidence="6 7">HU14</strain>
    </source>
</reference>
<dbReference type="InterPro" id="IPR025996">
    <property type="entry name" value="MT1864/Rv1816-like_C"/>
</dbReference>
<dbReference type="InterPro" id="IPR036271">
    <property type="entry name" value="Tet_transcr_reg_TetR-rel_C_sf"/>
</dbReference>
<name>A0ABS7HQL9_9MICO</name>
<dbReference type="PROSITE" id="PS50977">
    <property type="entry name" value="HTH_TETR_2"/>
    <property type="match status" value="1"/>
</dbReference>
<dbReference type="Pfam" id="PF13305">
    <property type="entry name" value="TetR_C_33"/>
    <property type="match status" value="1"/>
</dbReference>
<sequence>MRHGRYHHGDLRAALLVQAESRLRERGVAGLSLRELARDLDVSPGAPGRHFESKQELLAALALRGYERLDRVTSAAMGGAGDTFASRLDAAARAYVDFAVADPELLALMFAAKHDGVPSPELAAAANGWFERMLELIDDGQRRGEVKAGPRERVALPVFAALHGFAMLRVSGNLPPELAEAGLDDVIAAAVQGCAAA</sequence>
<dbReference type="Proteomes" id="UP001196843">
    <property type="component" value="Unassembled WGS sequence"/>
</dbReference>
<dbReference type="RefSeq" id="WP_220301980.1">
    <property type="nucleotide sequence ID" value="NZ_JAEUAW010000016.1"/>
</dbReference>
<feature type="DNA-binding region" description="H-T-H motif" evidence="4">
    <location>
        <begin position="32"/>
        <end position="51"/>
    </location>
</feature>
<gene>
    <name evidence="6" type="ORF">JNB62_16435</name>
</gene>
<accession>A0ABS7HQL9</accession>
<dbReference type="Gene3D" id="1.10.357.10">
    <property type="entry name" value="Tetracycline Repressor, domain 2"/>
    <property type="match status" value="1"/>
</dbReference>
<evidence type="ECO:0000256" key="4">
    <source>
        <dbReference type="PROSITE-ProRule" id="PRU00335"/>
    </source>
</evidence>
<dbReference type="SUPFAM" id="SSF48498">
    <property type="entry name" value="Tetracyclin repressor-like, C-terminal domain"/>
    <property type="match status" value="1"/>
</dbReference>
<feature type="domain" description="HTH tetR-type" evidence="5">
    <location>
        <begin position="9"/>
        <end position="69"/>
    </location>
</feature>
<evidence type="ECO:0000256" key="2">
    <source>
        <dbReference type="ARBA" id="ARBA00023125"/>
    </source>
</evidence>
<dbReference type="SUPFAM" id="SSF46689">
    <property type="entry name" value="Homeodomain-like"/>
    <property type="match status" value="1"/>
</dbReference>
<keyword evidence="7" id="KW-1185">Reference proteome</keyword>
<proteinExistence type="predicted"/>
<dbReference type="InterPro" id="IPR009057">
    <property type="entry name" value="Homeodomain-like_sf"/>
</dbReference>
<dbReference type="EMBL" id="JAEUAW010000016">
    <property type="protein sequence ID" value="MBW9095272.1"/>
    <property type="molecule type" value="Genomic_DNA"/>
</dbReference>
<evidence type="ECO:0000313" key="6">
    <source>
        <dbReference type="EMBL" id="MBW9095272.1"/>
    </source>
</evidence>
<evidence type="ECO:0000256" key="1">
    <source>
        <dbReference type="ARBA" id="ARBA00023015"/>
    </source>
</evidence>